<accession>M7C9U4</accession>
<evidence type="ECO:0000313" key="2">
    <source>
        <dbReference type="Proteomes" id="UP000031443"/>
    </source>
</evidence>
<evidence type="ECO:0000313" key="1">
    <source>
        <dbReference type="EMBL" id="EMP37397.1"/>
    </source>
</evidence>
<keyword evidence="2" id="KW-1185">Reference proteome</keyword>
<organism evidence="1 2">
    <name type="scientific">Chelonia mydas</name>
    <name type="common">Green sea-turtle</name>
    <name type="synonym">Chelonia agassizi</name>
    <dbReference type="NCBI Taxonomy" id="8469"/>
    <lineage>
        <taxon>Eukaryota</taxon>
        <taxon>Metazoa</taxon>
        <taxon>Chordata</taxon>
        <taxon>Craniata</taxon>
        <taxon>Vertebrata</taxon>
        <taxon>Euteleostomi</taxon>
        <taxon>Archelosauria</taxon>
        <taxon>Testudinata</taxon>
        <taxon>Testudines</taxon>
        <taxon>Cryptodira</taxon>
        <taxon>Durocryptodira</taxon>
        <taxon>Americhelydia</taxon>
        <taxon>Chelonioidea</taxon>
        <taxon>Cheloniidae</taxon>
        <taxon>Chelonia</taxon>
    </lineage>
</organism>
<name>M7C9U4_CHEMY</name>
<gene>
    <name evidence="1" type="ORF">UY3_05378</name>
</gene>
<proteinExistence type="predicted"/>
<sequence length="217" mass="23650">MAVFCTYFALTVVKECAGQQRIRLYEGEPAKTVRDDQSPGTEHEFLIIGTDPNVEDEVSEAMLIYILRRSAGQSAGGPPVGWGPWAWAPVANPPLDIPIKSWALILQRLKNVLNRLSNLTNAHGRGTSPAQDGIHHIGRCAACYTSKQLFRGGKRWEEKRGRGALRGEERGGGGLAASGCRAPTNFSPWELQRWSTHGVGAYCRQAGSKRGPLELSA</sequence>
<dbReference type="EMBL" id="KB522139">
    <property type="protein sequence ID" value="EMP37397.1"/>
    <property type="molecule type" value="Genomic_DNA"/>
</dbReference>
<protein>
    <submittedName>
        <fullName evidence="1">Uncharacterized protein</fullName>
    </submittedName>
</protein>
<reference evidence="2" key="1">
    <citation type="journal article" date="2013" name="Nat. Genet.">
        <title>The draft genomes of soft-shell turtle and green sea turtle yield insights into the development and evolution of the turtle-specific body plan.</title>
        <authorList>
            <person name="Wang Z."/>
            <person name="Pascual-Anaya J."/>
            <person name="Zadissa A."/>
            <person name="Li W."/>
            <person name="Niimura Y."/>
            <person name="Huang Z."/>
            <person name="Li C."/>
            <person name="White S."/>
            <person name="Xiong Z."/>
            <person name="Fang D."/>
            <person name="Wang B."/>
            <person name="Ming Y."/>
            <person name="Chen Y."/>
            <person name="Zheng Y."/>
            <person name="Kuraku S."/>
            <person name="Pignatelli M."/>
            <person name="Herrero J."/>
            <person name="Beal K."/>
            <person name="Nozawa M."/>
            <person name="Li Q."/>
            <person name="Wang J."/>
            <person name="Zhang H."/>
            <person name="Yu L."/>
            <person name="Shigenobu S."/>
            <person name="Wang J."/>
            <person name="Liu J."/>
            <person name="Flicek P."/>
            <person name="Searle S."/>
            <person name="Wang J."/>
            <person name="Kuratani S."/>
            <person name="Yin Y."/>
            <person name="Aken B."/>
            <person name="Zhang G."/>
            <person name="Irie N."/>
        </authorList>
    </citation>
    <scope>NUCLEOTIDE SEQUENCE [LARGE SCALE GENOMIC DNA]</scope>
</reference>
<dbReference type="Proteomes" id="UP000031443">
    <property type="component" value="Unassembled WGS sequence"/>
</dbReference>
<dbReference type="AlphaFoldDB" id="M7C9U4"/>